<evidence type="ECO:0000313" key="3">
    <source>
        <dbReference type="Proteomes" id="UP000740557"/>
    </source>
</evidence>
<dbReference type="InterPro" id="IPR036736">
    <property type="entry name" value="ACP-like_sf"/>
</dbReference>
<organism evidence="2 3">
    <name type="scientific">candidate division WWE3 bacterium</name>
    <dbReference type="NCBI Taxonomy" id="2053526"/>
    <lineage>
        <taxon>Bacteria</taxon>
        <taxon>Katanobacteria</taxon>
    </lineage>
</organism>
<dbReference type="Proteomes" id="UP000740557">
    <property type="component" value="Unassembled WGS sequence"/>
</dbReference>
<gene>
    <name evidence="2" type="ORF">KC980_02165</name>
</gene>
<feature type="region of interest" description="Disordered" evidence="1">
    <location>
        <begin position="62"/>
        <end position="108"/>
    </location>
</feature>
<dbReference type="AlphaFoldDB" id="A0A955EB83"/>
<sequence length="133" mass="15022">MQNYYTTISKLLTNKFGVDPSDINPDAEFEADLNIGPMELSELIEHLEAKYNFSFNDEDEEIDLGLDYDTDEEDDTHYDSDVDEEDDDDPVHVDTDTNEGGTYTPRAGKAAVYDTSEIVTINDLVEVLAEKLE</sequence>
<dbReference type="Gene3D" id="1.10.1200.10">
    <property type="entry name" value="ACP-like"/>
    <property type="match status" value="1"/>
</dbReference>
<evidence type="ECO:0008006" key="4">
    <source>
        <dbReference type="Google" id="ProtNLM"/>
    </source>
</evidence>
<comment type="caution">
    <text evidence="2">The sequence shown here is derived from an EMBL/GenBank/DDBJ whole genome shotgun (WGS) entry which is preliminary data.</text>
</comment>
<evidence type="ECO:0000313" key="2">
    <source>
        <dbReference type="EMBL" id="MCA9308294.1"/>
    </source>
</evidence>
<name>A0A955EB83_UNCKA</name>
<reference evidence="2" key="2">
    <citation type="journal article" date="2021" name="Microbiome">
        <title>Successional dynamics and alternative stable states in a saline activated sludge microbial community over 9 years.</title>
        <authorList>
            <person name="Wang Y."/>
            <person name="Ye J."/>
            <person name="Ju F."/>
            <person name="Liu L."/>
            <person name="Boyd J.A."/>
            <person name="Deng Y."/>
            <person name="Parks D.H."/>
            <person name="Jiang X."/>
            <person name="Yin X."/>
            <person name="Woodcroft B.J."/>
            <person name="Tyson G.W."/>
            <person name="Hugenholtz P."/>
            <person name="Polz M.F."/>
            <person name="Zhang T."/>
        </authorList>
    </citation>
    <scope>NUCLEOTIDE SEQUENCE</scope>
    <source>
        <strain evidence="2">HKST-UBA79</strain>
    </source>
</reference>
<dbReference type="SUPFAM" id="SSF47336">
    <property type="entry name" value="ACP-like"/>
    <property type="match status" value="1"/>
</dbReference>
<dbReference type="EMBL" id="JAGQNX010000061">
    <property type="protein sequence ID" value="MCA9308294.1"/>
    <property type="molecule type" value="Genomic_DNA"/>
</dbReference>
<reference evidence="2" key="1">
    <citation type="submission" date="2020-04" db="EMBL/GenBank/DDBJ databases">
        <authorList>
            <person name="Zhang T."/>
        </authorList>
    </citation>
    <scope>NUCLEOTIDE SEQUENCE</scope>
    <source>
        <strain evidence="2">HKST-UBA79</strain>
    </source>
</reference>
<protein>
    <recommendedName>
        <fullName evidence="4">Carrier domain-containing protein</fullName>
    </recommendedName>
</protein>
<feature type="compositionally biased region" description="Acidic residues" evidence="1">
    <location>
        <begin position="62"/>
        <end position="89"/>
    </location>
</feature>
<accession>A0A955EB83</accession>
<evidence type="ECO:0000256" key="1">
    <source>
        <dbReference type="SAM" id="MobiDB-lite"/>
    </source>
</evidence>
<proteinExistence type="predicted"/>